<gene>
    <name evidence="3" type="ORF">QBC42DRAFT_249964</name>
</gene>
<dbReference type="InterPro" id="IPR036236">
    <property type="entry name" value="Znf_C2H2_sf"/>
</dbReference>
<evidence type="ECO:0000313" key="3">
    <source>
        <dbReference type="EMBL" id="KAK4464100.1"/>
    </source>
</evidence>
<evidence type="ECO:0000313" key="4">
    <source>
        <dbReference type="Proteomes" id="UP001321749"/>
    </source>
</evidence>
<dbReference type="PROSITE" id="PS50157">
    <property type="entry name" value="ZINC_FINGER_C2H2_2"/>
    <property type="match status" value="1"/>
</dbReference>
<evidence type="ECO:0000256" key="1">
    <source>
        <dbReference type="PROSITE-ProRule" id="PRU00042"/>
    </source>
</evidence>
<keyword evidence="1" id="KW-0862">Zinc</keyword>
<feature type="domain" description="C2H2-type" evidence="2">
    <location>
        <begin position="162"/>
        <end position="191"/>
    </location>
</feature>
<evidence type="ECO:0000259" key="2">
    <source>
        <dbReference type="PROSITE" id="PS50157"/>
    </source>
</evidence>
<reference evidence="3" key="2">
    <citation type="submission" date="2023-06" db="EMBL/GenBank/DDBJ databases">
        <authorList>
            <consortium name="Lawrence Berkeley National Laboratory"/>
            <person name="Mondo S.J."/>
            <person name="Hensen N."/>
            <person name="Bonometti L."/>
            <person name="Westerberg I."/>
            <person name="Brannstrom I.O."/>
            <person name="Guillou S."/>
            <person name="Cros-Aarteil S."/>
            <person name="Calhoun S."/>
            <person name="Haridas S."/>
            <person name="Kuo A."/>
            <person name="Pangilinan J."/>
            <person name="Riley R."/>
            <person name="Labutti K."/>
            <person name="Andreopoulos B."/>
            <person name="Lipzen A."/>
            <person name="Chen C."/>
            <person name="Yanf M."/>
            <person name="Daum C."/>
            <person name="Ng V."/>
            <person name="Clum A."/>
            <person name="Steindorff A."/>
            <person name="Ohm R."/>
            <person name="Martin F."/>
            <person name="Silar P."/>
            <person name="Natvig D."/>
            <person name="Lalanne C."/>
            <person name="Gautier V."/>
            <person name="Ament-Velasquez S.L."/>
            <person name="Kruys A."/>
            <person name="Hutchinson M.I."/>
            <person name="Powell A.J."/>
            <person name="Barry K."/>
            <person name="Miller A.N."/>
            <person name="Grigoriev I.V."/>
            <person name="Debuchy R."/>
            <person name="Gladieux P."/>
            <person name="Thoren M.H."/>
            <person name="Johannesson H."/>
        </authorList>
    </citation>
    <scope>NUCLEOTIDE SEQUENCE</scope>
    <source>
        <strain evidence="3">PSN324</strain>
    </source>
</reference>
<name>A0AAV9HVQ4_9PEZI</name>
<dbReference type="Gene3D" id="3.30.160.60">
    <property type="entry name" value="Classic Zinc Finger"/>
    <property type="match status" value="1"/>
</dbReference>
<comment type="caution">
    <text evidence="3">The sequence shown here is derived from an EMBL/GenBank/DDBJ whole genome shotgun (WGS) entry which is preliminary data.</text>
</comment>
<reference evidence="3" key="1">
    <citation type="journal article" date="2023" name="Mol. Phylogenet. Evol.">
        <title>Genome-scale phylogeny and comparative genomics of the fungal order Sordariales.</title>
        <authorList>
            <person name="Hensen N."/>
            <person name="Bonometti L."/>
            <person name="Westerberg I."/>
            <person name="Brannstrom I.O."/>
            <person name="Guillou S."/>
            <person name="Cros-Aarteil S."/>
            <person name="Calhoun S."/>
            <person name="Haridas S."/>
            <person name="Kuo A."/>
            <person name="Mondo S."/>
            <person name="Pangilinan J."/>
            <person name="Riley R."/>
            <person name="LaButti K."/>
            <person name="Andreopoulos B."/>
            <person name="Lipzen A."/>
            <person name="Chen C."/>
            <person name="Yan M."/>
            <person name="Daum C."/>
            <person name="Ng V."/>
            <person name="Clum A."/>
            <person name="Steindorff A."/>
            <person name="Ohm R.A."/>
            <person name="Martin F."/>
            <person name="Silar P."/>
            <person name="Natvig D.O."/>
            <person name="Lalanne C."/>
            <person name="Gautier V."/>
            <person name="Ament-Velasquez S.L."/>
            <person name="Kruys A."/>
            <person name="Hutchinson M.I."/>
            <person name="Powell A.J."/>
            <person name="Barry K."/>
            <person name="Miller A.N."/>
            <person name="Grigoriev I.V."/>
            <person name="Debuchy R."/>
            <person name="Gladieux P."/>
            <person name="Hiltunen Thoren M."/>
            <person name="Johannesson H."/>
        </authorList>
    </citation>
    <scope>NUCLEOTIDE SEQUENCE</scope>
    <source>
        <strain evidence="3">PSN324</strain>
    </source>
</reference>
<keyword evidence="4" id="KW-1185">Reference proteome</keyword>
<dbReference type="PROSITE" id="PS00028">
    <property type="entry name" value="ZINC_FINGER_C2H2_1"/>
    <property type="match status" value="1"/>
</dbReference>
<organism evidence="3 4">
    <name type="scientific">Cladorrhinum samala</name>
    <dbReference type="NCBI Taxonomy" id="585594"/>
    <lineage>
        <taxon>Eukaryota</taxon>
        <taxon>Fungi</taxon>
        <taxon>Dikarya</taxon>
        <taxon>Ascomycota</taxon>
        <taxon>Pezizomycotina</taxon>
        <taxon>Sordariomycetes</taxon>
        <taxon>Sordariomycetidae</taxon>
        <taxon>Sordariales</taxon>
        <taxon>Podosporaceae</taxon>
        <taxon>Cladorrhinum</taxon>
    </lineage>
</organism>
<keyword evidence="1" id="KW-0863">Zinc-finger</keyword>
<sequence length="257" mass="28764">MSSTIAVHFGYQANPFDAMSQTDGIHWPAAAHDDMSTFDVSQHYNHVVPGTMAPASASTAYPSGSFSARHMHQTAGYAEGPFSIPMPTPQPWDGRPAIHDSFDNPPWIPTSDYQFSSISTTADMMDSRFGFYPLTVESPTSDGTDYNHQPGRPIESSSAGDFKCPLCGDRFVNQKNLDRHFLSERHNENAPKFTCACGYVQARKDNYRRHLQSCCFRIDSQYVYICSCGDRKLDKTPHLDHIDQCGRKRRGKQPAAR</sequence>
<dbReference type="Proteomes" id="UP001321749">
    <property type="component" value="Unassembled WGS sequence"/>
</dbReference>
<protein>
    <recommendedName>
        <fullName evidence="2">C2H2-type domain-containing protein</fullName>
    </recommendedName>
</protein>
<dbReference type="InterPro" id="IPR013087">
    <property type="entry name" value="Znf_C2H2_type"/>
</dbReference>
<proteinExistence type="predicted"/>
<dbReference type="GO" id="GO:0008270">
    <property type="term" value="F:zinc ion binding"/>
    <property type="evidence" value="ECO:0007669"/>
    <property type="project" value="UniProtKB-KW"/>
</dbReference>
<dbReference type="EMBL" id="MU864952">
    <property type="protein sequence ID" value="KAK4464100.1"/>
    <property type="molecule type" value="Genomic_DNA"/>
</dbReference>
<dbReference type="AlphaFoldDB" id="A0AAV9HVQ4"/>
<accession>A0AAV9HVQ4</accession>
<keyword evidence="1" id="KW-0479">Metal-binding</keyword>
<dbReference type="SUPFAM" id="SSF57667">
    <property type="entry name" value="beta-beta-alpha zinc fingers"/>
    <property type="match status" value="1"/>
</dbReference>